<dbReference type="PANTHER" id="PTHR34047">
    <property type="entry name" value="NUCLEAR INTRON MATURASE 1, MITOCHONDRIAL-RELATED"/>
    <property type="match status" value="1"/>
</dbReference>
<dbReference type="NCBIfam" id="NF040561">
    <property type="entry name" value="PrimPol_Msp"/>
    <property type="match status" value="1"/>
</dbReference>
<dbReference type="CDD" id="cd00525">
    <property type="entry name" value="AE_Prim_S_like"/>
    <property type="match status" value="1"/>
</dbReference>
<dbReference type="SUPFAM" id="SSF56747">
    <property type="entry name" value="Prim-pol domain"/>
    <property type="match status" value="1"/>
</dbReference>
<name>A0A923LMX5_9FIRM</name>
<dbReference type="CDD" id="cd01651">
    <property type="entry name" value="RT_G2_intron"/>
    <property type="match status" value="1"/>
</dbReference>
<accession>A0A923LMX5</accession>
<dbReference type="InterPro" id="IPR000477">
    <property type="entry name" value="RT_dom"/>
</dbReference>
<dbReference type="InterPro" id="IPR043502">
    <property type="entry name" value="DNA/RNA_pol_sf"/>
</dbReference>
<dbReference type="Pfam" id="PF22709">
    <property type="entry name" value="Mu_Gam-Sipho_Gp157-TOTE"/>
    <property type="match status" value="1"/>
</dbReference>
<dbReference type="Pfam" id="PF00078">
    <property type="entry name" value="RVT_1"/>
    <property type="match status" value="1"/>
</dbReference>
<dbReference type="InterPro" id="IPR051083">
    <property type="entry name" value="GrpII_Intron_Splice-Mob/Def"/>
</dbReference>
<dbReference type="PANTHER" id="PTHR34047:SF8">
    <property type="entry name" value="PROTEIN YKFC"/>
    <property type="match status" value="1"/>
</dbReference>
<evidence type="ECO:0000313" key="2">
    <source>
        <dbReference type="EMBL" id="MBC5713190.1"/>
    </source>
</evidence>
<keyword evidence="3" id="KW-1185">Reference proteome</keyword>
<dbReference type="AlphaFoldDB" id="A0A923LMX5"/>
<dbReference type="InterPro" id="IPR055034">
    <property type="entry name" value="Mu_Gam-Sipho_Gp157-TOTE"/>
</dbReference>
<proteinExistence type="predicted"/>
<evidence type="ECO:0000313" key="3">
    <source>
        <dbReference type="Proteomes" id="UP000606720"/>
    </source>
</evidence>
<dbReference type="InterPro" id="IPR054347">
    <property type="entry name" value="TOTE_primase"/>
</dbReference>
<dbReference type="Gene3D" id="3.30.70.3300">
    <property type="match status" value="1"/>
</dbReference>
<organism evidence="2 3">
    <name type="scientific">Roseburia zhanii</name>
    <dbReference type="NCBI Taxonomy" id="2763064"/>
    <lineage>
        <taxon>Bacteria</taxon>
        <taxon>Bacillati</taxon>
        <taxon>Bacillota</taxon>
        <taxon>Clostridia</taxon>
        <taxon>Lachnospirales</taxon>
        <taxon>Lachnospiraceae</taxon>
        <taxon>Roseburia</taxon>
    </lineage>
</organism>
<dbReference type="EMBL" id="JACOPH010000001">
    <property type="protein sequence ID" value="MBC5713190.1"/>
    <property type="molecule type" value="Genomic_DNA"/>
</dbReference>
<comment type="caution">
    <text evidence="2">The sequence shown here is derived from an EMBL/GenBank/DDBJ whole genome shotgun (WGS) entry which is preliminary data.</text>
</comment>
<gene>
    <name evidence="2" type="ORF">H8S17_03030</name>
</gene>
<dbReference type="Proteomes" id="UP000606720">
    <property type="component" value="Unassembled WGS sequence"/>
</dbReference>
<feature type="domain" description="Reverse transcriptase" evidence="1">
    <location>
        <begin position="1"/>
        <end position="195"/>
    </location>
</feature>
<dbReference type="SUPFAM" id="SSF56672">
    <property type="entry name" value="DNA/RNA polymerases"/>
    <property type="match status" value="1"/>
</dbReference>
<evidence type="ECO:0000259" key="1">
    <source>
        <dbReference type="PROSITE" id="PS50878"/>
    </source>
</evidence>
<dbReference type="RefSeq" id="WP_186866160.1">
    <property type="nucleotide sequence ID" value="NZ_JACOPH010000001.1"/>
</dbReference>
<protein>
    <recommendedName>
        <fullName evidence="1">Reverse transcriptase domain-containing protein</fullName>
    </recommendedName>
</protein>
<dbReference type="Pfam" id="PF22548">
    <property type="entry name" value="AEP-TOTE"/>
    <property type="match status" value="1"/>
</dbReference>
<reference evidence="2" key="1">
    <citation type="submission" date="2020-08" db="EMBL/GenBank/DDBJ databases">
        <title>Genome public.</title>
        <authorList>
            <person name="Liu C."/>
            <person name="Sun Q."/>
        </authorList>
    </citation>
    <scope>NUCLEOTIDE SEQUENCE</scope>
    <source>
        <strain evidence="2">BX1005</strain>
    </source>
</reference>
<sequence>MRDKVVQQMIVQEISQIYEPLLSPNAYAYRPGKSALSALEYITGQVEEHTEYGVLKTDIRHFFDCIDREILIEKLKEKISDEKFLYLLKTCLSMRYVNAEGELHERKDGIYQGSLLAPVLSNIYMMEFDKIFAKQCLAYVRYSDDIICICPNVVDCESLLKNIKMQMSLLKLEIKDAKTSISKAGEGFEFLGYHISDTGKMIPVKATNQLTERLEDLWLNSNETIEKKLSKGREIIGGWEQYYREEREMASIYEYVIAISLYPVETARKNLLTLQNQRFQFDNIHKDIAEYLVHFWLKMKMPVIALKEYEQYYQVLDLDMEKIQKISDIYLKELLQYYHLAMIKYDDNILTEIMQIYTDIGCYNKARKITEYERVLHEEKPVYTERSESHFSNVTIQDDTDSGQADISLFVQKEMYAQKVPHLNEEDVKRYIELFVGREDCYAKASVNYNGKLVYDQVQDPLLEDVILQHLHGEAVIASYIQRNNNTVKFIVFDVDLSKKTLLQIGNQREVYQQYMNKALGVAKAIKKILAHFGIEAVLEFSGYRGYHIWIFVEEWISARYANLLQDAVIKNLTIEREGINVECFPNRTRTRGDKLGQALKLPWAKHFISEQYSLFVDSEGQILENQKDILHHAVTYSISKLKRIIAANTGEQLSIKTEQEIIDKDEYKNYGEMIQLVLLNCGLARHLYQKAKSTGYLTHSERLTILYIFGHLGESGKGFVHTVMEFTLNYQYSVTQRYISKLPDKPISCNKLREQYKQLTAQVGCNCRFVKTRDCYPSPVLHALKNAKDIPKDINLPTSQSKTKSDDNKICKQVNIHKQASEIAAKLVELRRQERGVKKAIDKQQESLNELFDTAGVDCLEIDIGLLIRRKVEEGYEYSIEI</sequence>
<dbReference type="PROSITE" id="PS50878">
    <property type="entry name" value="RT_POL"/>
    <property type="match status" value="1"/>
</dbReference>